<dbReference type="InterPro" id="IPR029058">
    <property type="entry name" value="AB_hydrolase_fold"/>
</dbReference>
<accession>A0A6G1ICW9</accession>
<dbReference type="GO" id="GO:0016787">
    <property type="term" value="F:hydrolase activity"/>
    <property type="evidence" value="ECO:0007669"/>
    <property type="project" value="UniProtKB-KW"/>
</dbReference>
<sequence length="418" mass="46370">MSSEHFVVTQHWSPCQFIREYPHAVKSDDAELFLAVKEYRPRDDSGLNDDAVTIIAGHGNGFPKECYEALWDEILNAANGFKIRSIWMAEYANQGASYAKNADALGDDQCWLDHSRDLLLMVNHFRDRMKPPFVGLAHSMGGAQIVGLALMHPRLFHSVVLIDPVIQGRAPPGPNAAMLSSMRREKWDSRAKAEAALSQSPLYKSMDPRCLKAFLAHGLRDSDDGSVALATPKAQEAWSYIRSNFQPIPADTTTVEARNKERLLNPGFEPFSGGSMVEFARGDSLHVSESLPQLRPRSLFLFGEASHINIADQRRSLFERTGSARGGNGGASDGGVEMIIIGGASHLVVFEKPRQVATDVSEWLARETVRWKQEKAFWATIDTGKSKNGMRELSDKWIQEVKKGASVPRPRSRDAAKL</sequence>
<name>A0A6G1ICW9_9PLEO</name>
<dbReference type="AlphaFoldDB" id="A0A6G1ICW9"/>
<organism evidence="2 3">
    <name type="scientific">Lentithecium fluviatile CBS 122367</name>
    <dbReference type="NCBI Taxonomy" id="1168545"/>
    <lineage>
        <taxon>Eukaryota</taxon>
        <taxon>Fungi</taxon>
        <taxon>Dikarya</taxon>
        <taxon>Ascomycota</taxon>
        <taxon>Pezizomycotina</taxon>
        <taxon>Dothideomycetes</taxon>
        <taxon>Pleosporomycetidae</taxon>
        <taxon>Pleosporales</taxon>
        <taxon>Massarineae</taxon>
        <taxon>Lentitheciaceae</taxon>
        <taxon>Lentithecium</taxon>
    </lineage>
</organism>
<dbReference type="InterPro" id="IPR000073">
    <property type="entry name" value="AB_hydrolase_1"/>
</dbReference>
<keyword evidence="2" id="KW-0378">Hydrolase</keyword>
<feature type="domain" description="AB hydrolase-1" evidence="1">
    <location>
        <begin position="58"/>
        <end position="357"/>
    </location>
</feature>
<dbReference type="OrthoDB" id="94039at2759"/>
<dbReference type="Gene3D" id="3.40.50.1820">
    <property type="entry name" value="alpha/beta hydrolase"/>
    <property type="match status" value="1"/>
</dbReference>
<evidence type="ECO:0000259" key="1">
    <source>
        <dbReference type="Pfam" id="PF12697"/>
    </source>
</evidence>
<dbReference type="Proteomes" id="UP000799291">
    <property type="component" value="Unassembled WGS sequence"/>
</dbReference>
<proteinExistence type="predicted"/>
<reference evidence="2" key="1">
    <citation type="journal article" date="2020" name="Stud. Mycol.">
        <title>101 Dothideomycetes genomes: a test case for predicting lifestyles and emergence of pathogens.</title>
        <authorList>
            <person name="Haridas S."/>
            <person name="Albert R."/>
            <person name="Binder M."/>
            <person name="Bloem J."/>
            <person name="Labutti K."/>
            <person name="Salamov A."/>
            <person name="Andreopoulos B."/>
            <person name="Baker S."/>
            <person name="Barry K."/>
            <person name="Bills G."/>
            <person name="Bluhm B."/>
            <person name="Cannon C."/>
            <person name="Castanera R."/>
            <person name="Culley D."/>
            <person name="Daum C."/>
            <person name="Ezra D."/>
            <person name="Gonzalez J."/>
            <person name="Henrissat B."/>
            <person name="Kuo A."/>
            <person name="Liang C."/>
            <person name="Lipzen A."/>
            <person name="Lutzoni F."/>
            <person name="Magnuson J."/>
            <person name="Mondo S."/>
            <person name="Nolan M."/>
            <person name="Ohm R."/>
            <person name="Pangilinan J."/>
            <person name="Park H.-J."/>
            <person name="Ramirez L."/>
            <person name="Alfaro M."/>
            <person name="Sun H."/>
            <person name="Tritt A."/>
            <person name="Yoshinaga Y."/>
            <person name="Zwiers L.-H."/>
            <person name="Turgeon B."/>
            <person name="Goodwin S."/>
            <person name="Spatafora J."/>
            <person name="Crous P."/>
            <person name="Grigoriev I."/>
        </authorList>
    </citation>
    <scope>NUCLEOTIDE SEQUENCE</scope>
    <source>
        <strain evidence="2">CBS 122367</strain>
    </source>
</reference>
<evidence type="ECO:0000313" key="2">
    <source>
        <dbReference type="EMBL" id="KAF2675975.1"/>
    </source>
</evidence>
<evidence type="ECO:0000313" key="3">
    <source>
        <dbReference type="Proteomes" id="UP000799291"/>
    </source>
</evidence>
<protein>
    <submittedName>
        <fullName evidence="2">Alpha/beta-hydrolase</fullName>
    </submittedName>
</protein>
<dbReference type="EMBL" id="MU005642">
    <property type="protein sequence ID" value="KAF2675975.1"/>
    <property type="molecule type" value="Genomic_DNA"/>
</dbReference>
<keyword evidence="3" id="KW-1185">Reference proteome</keyword>
<gene>
    <name evidence="2" type="ORF">K458DRAFT_425065</name>
</gene>
<dbReference type="Pfam" id="PF12697">
    <property type="entry name" value="Abhydrolase_6"/>
    <property type="match status" value="1"/>
</dbReference>
<dbReference type="SUPFAM" id="SSF53474">
    <property type="entry name" value="alpha/beta-Hydrolases"/>
    <property type="match status" value="1"/>
</dbReference>